<feature type="domain" description="Bacterial type II secretion system protein E" evidence="2">
    <location>
        <begin position="194"/>
        <end position="208"/>
    </location>
</feature>
<evidence type="ECO:0000313" key="3">
    <source>
        <dbReference type="EMBL" id="KKL68430.1"/>
    </source>
</evidence>
<dbReference type="InterPro" id="IPR050921">
    <property type="entry name" value="T4SS_GSP_E_ATPase"/>
</dbReference>
<gene>
    <name evidence="3" type="ORF">LCGC14_2125060</name>
</gene>
<proteinExistence type="inferred from homology"/>
<dbReference type="Gene3D" id="3.30.450.90">
    <property type="match status" value="1"/>
</dbReference>
<dbReference type="InterPro" id="IPR027417">
    <property type="entry name" value="P-loop_NTPase"/>
</dbReference>
<dbReference type="InterPro" id="IPR001482">
    <property type="entry name" value="T2SS/T4SS_dom"/>
</dbReference>
<protein>
    <recommendedName>
        <fullName evidence="2">Bacterial type II secretion system protein E domain-containing protein</fullName>
    </recommendedName>
</protein>
<evidence type="ECO:0000256" key="1">
    <source>
        <dbReference type="ARBA" id="ARBA00006611"/>
    </source>
</evidence>
<dbReference type="PANTHER" id="PTHR30486">
    <property type="entry name" value="TWITCHING MOTILITY PROTEIN PILT"/>
    <property type="match status" value="1"/>
</dbReference>
<dbReference type="PROSITE" id="PS00662">
    <property type="entry name" value="T2SP_E"/>
    <property type="match status" value="1"/>
</dbReference>
<sequence>MKIKELLNLMIKKGASDLYFKVGSPPCLRIDGRLTPLEEKKLTPQDTERIAQEIMSESQGQDFHKKKEMDLAYEISDLGRFRVNIFYQRNSVGIVLREVRRKIPSFEELNLPAEVLRKLSLETRGLVLITGVAGSGKSTTLAAMIDYINENKKGHIITIEDPIEFVHQDKKSIISQREVGLDTHSFNEALRHVIRQSPDVILIGEMRDQETMETAIMAAETGHLVLSTLHTVNAAQAVERIVNYFPPYLHGQIRMQLSLILKGVISLRLLPRAKGEGRIPAVEVLVSTPTIKKLILEGKTTQIPAAMEAGELFGMQTFNQALIKLHTKKLVNYETMLSAADSPDELKLSIEGIYSGQKSIKAEEGT</sequence>
<dbReference type="GO" id="GO:0016887">
    <property type="term" value="F:ATP hydrolysis activity"/>
    <property type="evidence" value="ECO:0007669"/>
    <property type="project" value="InterPro"/>
</dbReference>
<dbReference type="Pfam" id="PF00437">
    <property type="entry name" value="T2SSE"/>
    <property type="match status" value="1"/>
</dbReference>
<comment type="caution">
    <text evidence="3">The sequence shown here is derived from an EMBL/GenBank/DDBJ whole genome shotgun (WGS) entry which is preliminary data.</text>
</comment>
<dbReference type="PANTHER" id="PTHR30486:SF12">
    <property type="entry name" value="TYPE IV PILUS ATPASE PILU"/>
    <property type="match status" value="1"/>
</dbReference>
<organism evidence="3">
    <name type="scientific">marine sediment metagenome</name>
    <dbReference type="NCBI Taxonomy" id="412755"/>
    <lineage>
        <taxon>unclassified sequences</taxon>
        <taxon>metagenomes</taxon>
        <taxon>ecological metagenomes</taxon>
    </lineage>
</organism>
<reference evidence="3" key="1">
    <citation type="journal article" date="2015" name="Nature">
        <title>Complex archaea that bridge the gap between prokaryotes and eukaryotes.</title>
        <authorList>
            <person name="Spang A."/>
            <person name="Saw J.H."/>
            <person name="Jorgensen S.L."/>
            <person name="Zaremba-Niedzwiedzka K."/>
            <person name="Martijn J."/>
            <person name="Lind A.E."/>
            <person name="van Eijk R."/>
            <person name="Schleper C."/>
            <person name="Guy L."/>
            <person name="Ettema T.J."/>
        </authorList>
    </citation>
    <scope>NUCLEOTIDE SEQUENCE</scope>
</reference>
<evidence type="ECO:0000259" key="2">
    <source>
        <dbReference type="PROSITE" id="PS00662"/>
    </source>
</evidence>
<dbReference type="GO" id="GO:0005524">
    <property type="term" value="F:ATP binding"/>
    <property type="evidence" value="ECO:0007669"/>
    <property type="project" value="InterPro"/>
</dbReference>
<accession>A0A0F9GG76</accession>
<comment type="similarity">
    <text evidence="1">Belongs to the GSP E family.</text>
</comment>
<dbReference type="SUPFAM" id="SSF52540">
    <property type="entry name" value="P-loop containing nucleoside triphosphate hydrolases"/>
    <property type="match status" value="1"/>
</dbReference>
<dbReference type="AlphaFoldDB" id="A0A0F9GG76"/>
<dbReference type="InterPro" id="IPR006321">
    <property type="entry name" value="PilT/PilU"/>
</dbReference>
<dbReference type="NCBIfam" id="TIGR01420">
    <property type="entry name" value="pilT_fam"/>
    <property type="match status" value="1"/>
</dbReference>
<dbReference type="Gene3D" id="3.40.50.300">
    <property type="entry name" value="P-loop containing nucleotide triphosphate hydrolases"/>
    <property type="match status" value="1"/>
</dbReference>
<dbReference type="EMBL" id="LAZR01026533">
    <property type="protein sequence ID" value="KKL68430.1"/>
    <property type="molecule type" value="Genomic_DNA"/>
</dbReference>
<name>A0A0F9GG76_9ZZZZ</name>
<dbReference type="CDD" id="cd01131">
    <property type="entry name" value="PilT"/>
    <property type="match status" value="1"/>
</dbReference>